<keyword evidence="3" id="KW-1185">Reference proteome</keyword>
<feature type="region of interest" description="Disordered" evidence="1">
    <location>
        <begin position="56"/>
        <end position="107"/>
    </location>
</feature>
<accession>A0A8H5ERA6</accession>
<organism evidence="2 3">
    <name type="scientific">Psilocybe cf. subviscida</name>
    <dbReference type="NCBI Taxonomy" id="2480587"/>
    <lineage>
        <taxon>Eukaryota</taxon>
        <taxon>Fungi</taxon>
        <taxon>Dikarya</taxon>
        <taxon>Basidiomycota</taxon>
        <taxon>Agaricomycotina</taxon>
        <taxon>Agaricomycetes</taxon>
        <taxon>Agaricomycetidae</taxon>
        <taxon>Agaricales</taxon>
        <taxon>Agaricineae</taxon>
        <taxon>Strophariaceae</taxon>
        <taxon>Psilocybe</taxon>
    </lineage>
</organism>
<feature type="region of interest" description="Disordered" evidence="1">
    <location>
        <begin position="1"/>
        <end position="31"/>
    </location>
</feature>
<evidence type="ECO:0000313" key="2">
    <source>
        <dbReference type="EMBL" id="KAF5309464.1"/>
    </source>
</evidence>
<evidence type="ECO:0000313" key="3">
    <source>
        <dbReference type="Proteomes" id="UP000567179"/>
    </source>
</evidence>
<protein>
    <submittedName>
        <fullName evidence="2">Uncharacterized protein</fullName>
    </submittedName>
</protein>
<gene>
    <name evidence="2" type="ORF">D9619_012438</name>
</gene>
<dbReference type="Proteomes" id="UP000567179">
    <property type="component" value="Unassembled WGS sequence"/>
</dbReference>
<reference evidence="2 3" key="1">
    <citation type="journal article" date="2020" name="ISME J.">
        <title>Uncovering the hidden diversity of litter-decomposition mechanisms in mushroom-forming fungi.</title>
        <authorList>
            <person name="Floudas D."/>
            <person name="Bentzer J."/>
            <person name="Ahren D."/>
            <person name="Johansson T."/>
            <person name="Persson P."/>
            <person name="Tunlid A."/>
        </authorList>
    </citation>
    <scope>NUCLEOTIDE SEQUENCE [LARGE SCALE GENOMIC DNA]</scope>
    <source>
        <strain evidence="2 3">CBS 101986</strain>
    </source>
</reference>
<sequence>MYISLSRPLNRDTTSHPTGYTGVGAIPPSPPVDPTHTTFTAKQTSTIAPVADLRRSSRRHEYNRNWSIPPTGSPSCPEQSDTRTAPSHSLDAYRATPRMSERRARVASSSTLPAVPVPVPERESVERFFLIARINALLSRMAVGTWKDIRKNLWDDCSKGGVVSTIATDTPLFAIAISTSIES</sequence>
<dbReference type="EMBL" id="JAACJJ010000059">
    <property type="protein sequence ID" value="KAF5309464.1"/>
    <property type="molecule type" value="Genomic_DNA"/>
</dbReference>
<evidence type="ECO:0000256" key="1">
    <source>
        <dbReference type="SAM" id="MobiDB-lite"/>
    </source>
</evidence>
<proteinExistence type="predicted"/>
<dbReference type="AlphaFoldDB" id="A0A8H5ERA6"/>
<name>A0A8H5ERA6_9AGAR</name>
<feature type="compositionally biased region" description="Polar residues" evidence="1">
    <location>
        <begin position="64"/>
        <end position="87"/>
    </location>
</feature>
<comment type="caution">
    <text evidence="2">The sequence shown here is derived from an EMBL/GenBank/DDBJ whole genome shotgun (WGS) entry which is preliminary data.</text>
</comment>